<keyword evidence="2" id="KW-1185">Reference proteome</keyword>
<sequence length="51" mass="5606">MLAIVVVTSLVILFAALTLVRVMGISHSPNADMLIKTYEACLWCNTQTKKP</sequence>
<proteinExistence type="predicted"/>
<evidence type="ECO:0000313" key="2">
    <source>
        <dbReference type="Proteomes" id="UP001317742"/>
    </source>
</evidence>
<dbReference type="EMBL" id="AP026709">
    <property type="protein sequence ID" value="BDQ37905.1"/>
    <property type="molecule type" value="Genomic_DNA"/>
</dbReference>
<gene>
    <name evidence="1" type="ORF">SYK_22650</name>
</gene>
<protein>
    <submittedName>
        <fullName evidence="1">Uncharacterized protein</fullName>
    </submittedName>
</protein>
<evidence type="ECO:0000313" key="1">
    <source>
        <dbReference type="EMBL" id="BDQ37905.1"/>
    </source>
</evidence>
<accession>A0ABM8B2A0</accession>
<organism evidence="1 2">
    <name type="scientific">Pseudodesulfovibrio nedwellii</name>
    <dbReference type="NCBI Taxonomy" id="2973072"/>
    <lineage>
        <taxon>Bacteria</taxon>
        <taxon>Pseudomonadati</taxon>
        <taxon>Thermodesulfobacteriota</taxon>
        <taxon>Desulfovibrionia</taxon>
        <taxon>Desulfovibrionales</taxon>
        <taxon>Desulfovibrionaceae</taxon>
    </lineage>
</organism>
<dbReference type="Proteomes" id="UP001317742">
    <property type="component" value="Chromosome"/>
</dbReference>
<reference evidence="1 2" key="1">
    <citation type="submission" date="2022-08" db="EMBL/GenBank/DDBJ databases">
        <title>Genome Sequence of the sulphate-reducing bacterium, Pseudodesulfovibrio sp. SYK.</title>
        <authorList>
            <person name="Kondo R."/>
            <person name="Kataoka T."/>
        </authorList>
    </citation>
    <scope>NUCLEOTIDE SEQUENCE [LARGE SCALE GENOMIC DNA]</scope>
    <source>
        <strain evidence="1 2">SYK</strain>
    </source>
</reference>
<name>A0ABM8B2A0_9BACT</name>